<keyword evidence="3" id="KW-1185">Reference proteome</keyword>
<dbReference type="EMBL" id="CP001707">
    <property type="protein sequence ID" value="ACV26906.1"/>
    <property type="molecule type" value="Genomic_DNA"/>
</dbReference>
<accession>C7RCB4</accession>
<keyword evidence="1" id="KW-1133">Transmembrane helix</keyword>
<evidence type="ECO:0000313" key="3">
    <source>
        <dbReference type="Proteomes" id="UP000001231"/>
    </source>
</evidence>
<dbReference type="InParanoid" id="C7RCB4"/>
<organism evidence="2 3">
    <name type="scientific">Kangiella koreensis (strain DSM 16069 / JCM 12317 / KCTC 12182 / SW-125)</name>
    <dbReference type="NCBI Taxonomy" id="523791"/>
    <lineage>
        <taxon>Bacteria</taxon>
        <taxon>Pseudomonadati</taxon>
        <taxon>Pseudomonadota</taxon>
        <taxon>Gammaproteobacteria</taxon>
        <taxon>Kangiellales</taxon>
        <taxon>Kangiellaceae</taxon>
        <taxon>Kangiella</taxon>
    </lineage>
</organism>
<evidence type="ECO:0000313" key="2">
    <source>
        <dbReference type="EMBL" id="ACV26906.1"/>
    </source>
</evidence>
<proteinExistence type="predicted"/>
<dbReference type="Proteomes" id="UP000001231">
    <property type="component" value="Chromosome"/>
</dbReference>
<dbReference type="AlphaFoldDB" id="C7RCB4"/>
<feature type="transmembrane region" description="Helical" evidence="1">
    <location>
        <begin position="30"/>
        <end position="51"/>
    </location>
</feature>
<keyword evidence="1" id="KW-0472">Membrane</keyword>
<dbReference type="KEGG" id="kko:Kkor_1494"/>
<protein>
    <submittedName>
        <fullName evidence="2">Uncharacterized protein</fullName>
    </submittedName>
</protein>
<gene>
    <name evidence="2" type="ordered locus">Kkor_1494</name>
</gene>
<sequence length="75" mass="8746">MFALFLLTVSPFEETAVSVGSMLISFLPTIFLYFIFAILGSLLMYPIYRWWCEKHRGQLMSGKFAMIREIEKEEG</sequence>
<keyword evidence="1" id="KW-0812">Transmembrane</keyword>
<name>C7RCB4_KANKD</name>
<dbReference type="HOGENOM" id="CLU_2666216_0_0_6"/>
<evidence type="ECO:0000256" key="1">
    <source>
        <dbReference type="SAM" id="Phobius"/>
    </source>
</evidence>
<reference evidence="2 3" key="1">
    <citation type="journal article" date="2009" name="Stand. Genomic Sci.">
        <title>Complete genome sequence of Kangiella koreensis type strain (SW-125).</title>
        <authorList>
            <person name="Han C."/>
            <person name="Sikorski J."/>
            <person name="Lapidus A."/>
            <person name="Nolan M."/>
            <person name="Glavina Del Rio T."/>
            <person name="Tice H."/>
            <person name="Cheng J.F."/>
            <person name="Lucas S."/>
            <person name="Chen F."/>
            <person name="Copeland A."/>
            <person name="Ivanova N."/>
            <person name="Mavromatis K."/>
            <person name="Ovchinnikova G."/>
            <person name="Pati A."/>
            <person name="Bruce D."/>
            <person name="Goodwin L."/>
            <person name="Pitluck S."/>
            <person name="Chen A."/>
            <person name="Palaniappan K."/>
            <person name="Land M."/>
            <person name="Hauser L."/>
            <person name="Chang Y.J."/>
            <person name="Jeffries C.D."/>
            <person name="Chain P."/>
            <person name="Saunders E."/>
            <person name="Brettin T."/>
            <person name="Goker M."/>
            <person name="Tindall B.J."/>
            <person name="Bristow J."/>
            <person name="Eisen J.A."/>
            <person name="Markowitz V."/>
            <person name="Hugenholtz P."/>
            <person name="Kyrpides N.C."/>
            <person name="Klenk H.P."/>
            <person name="Detter J.C."/>
        </authorList>
    </citation>
    <scope>NUCLEOTIDE SEQUENCE [LARGE SCALE GENOMIC DNA]</scope>
    <source>
        <strain evidence="3">DSM 16069 / KCTC 12182 / SW-125</strain>
    </source>
</reference>